<keyword evidence="3" id="KW-1185">Reference proteome</keyword>
<proteinExistence type="predicted"/>
<dbReference type="PANTHER" id="PTHR33132">
    <property type="entry name" value="OSJNBB0118P14.9 PROTEIN"/>
    <property type="match status" value="1"/>
</dbReference>
<evidence type="ECO:0000313" key="3">
    <source>
        <dbReference type="Proteomes" id="UP000596661"/>
    </source>
</evidence>
<dbReference type="AlphaFoldDB" id="A0A803P081"/>
<feature type="compositionally biased region" description="Low complexity" evidence="1">
    <location>
        <begin position="25"/>
        <end position="47"/>
    </location>
</feature>
<evidence type="ECO:0000256" key="1">
    <source>
        <dbReference type="SAM" id="MobiDB-lite"/>
    </source>
</evidence>
<dbReference type="PANTHER" id="PTHR33132:SF143">
    <property type="entry name" value="SERINE-RICH PROTEIN-LIKE PROTEIN"/>
    <property type="match status" value="1"/>
</dbReference>
<reference evidence="2" key="2">
    <citation type="submission" date="2021-03" db="UniProtKB">
        <authorList>
            <consortium name="EnsemblPlants"/>
        </authorList>
    </citation>
    <scope>IDENTIFICATION</scope>
</reference>
<evidence type="ECO:0000313" key="2">
    <source>
        <dbReference type="EnsemblPlants" id="cds.evm.model.02.3167"/>
    </source>
</evidence>
<feature type="compositionally biased region" description="Polar residues" evidence="1">
    <location>
        <begin position="1"/>
        <end position="15"/>
    </location>
</feature>
<organism evidence="2 3">
    <name type="scientific">Cannabis sativa</name>
    <name type="common">Hemp</name>
    <name type="synonym">Marijuana</name>
    <dbReference type="NCBI Taxonomy" id="3483"/>
    <lineage>
        <taxon>Eukaryota</taxon>
        <taxon>Viridiplantae</taxon>
        <taxon>Streptophyta</taxon>
        <taxon>Embryophyta</taxon>
        <taxon>Tracheophyta</taxon>
        <taxon>Spermatophyta</taxon>
        <taxon>Magnoliopsida</taxon>
        <taxon>eudicotyledons</taxon>
        <taxon>Gunneridae</taxon>
        <taxon>Pentapetalae</taxon>
        <taxon>rosids</taxon>
        <taxon>fabids</taxon>
        <taxon>Rosales</taxon>
        <taxon>Cannabaceae</taxon>
        <taxon>Cannabis</taxon>
    </lineage>
</organism>
<protein>
    <recommendedName>
        <fullName evidence="4">Serine-rich protein-like protein</fullName>
    </recommendedName>
</protein>
<dbReference type="OrthoDB" id="1162464at2759"/>
<accession>A0A803P081</accession>
<dbReference type="Proteomes" id="UP000596661">
    <property type="component" value="Chromosome 2"/>
</dbReference>
<feature type="region of interest" description="Disordered" evidence="1">
    <location>
        <begin position="1"/>
        <end position="69"/>
    </location>
</feature>
<dbReference type="Gramene" id="evm.model.02.3167">
    <property type="protein sequence ID" value="cds.evm.model.02.3167"/>
    <property type="gene ID" value="evm.TU.02.3167"/>
</dbReference>
<sequence length="194" mass="21080">MTSTMSVPSSQTKSENPAFYQNRKPLLSSPNSNSSVFEVSRSSSSSSPTRVAIHGRSHSPKSPYGTRSPFSLLKTKQSNGGDCVGGLVSSRKRTCVCSPTTHPGSFRCSRHKILTATKAANNDQFRASCNSSRLSYRRSAMLNSLVRIGGVEGEELARRALSSPIRPSSHSQRRLIAFEPRPSRLCVMSKAEDS</sequence>
<dbReference type="EMBL" id="UZAU01000244">
    <property type="status" value="NOT_ANNOTATED_CDS"/>
    <property type="molecule type" value="Genomic_DNA"/>
</dbReference>
<name>A0A803P081_CANSA</name>
<reference evidence="2" key="1">
    <citation type="submission" date="2018-11" db="EMBL/GenBank/DDBJ databases">
        <authorList>
            <person name="Grassa J C."/>
        </authorList>
    </citation>
    <scope>NUCLEOTIDE SEQUENCE [LARGE SCALE GENOMIC DNA]</scope>
</reference>
<dbReference type="EnsemblPlants" id="evm.model.02.3167">
    <property type="protein sequence ID" value="cds.evm.model.02.3167"/>
    <property type="gene ID" value="evm.TU.02.3167"/>
</dbReference>
<evidence type="ECO:0008006" key="4">
    <source>
        <dbReference type="Google" id="ProtNLM"/>
    </source>
</evidence>